<name>A0A523UTU1_UNCAE</name>
<dbReference type="SMART" id="SM00861">
    <property type="entry name" value="Transket_pyr"/>
    <property type="match status" value="1"/>
</dbReference>
<dbReference type="InterPro" id="IPR051157">
    <property type="entry name" value="PDH/Transketolase"/>
</dbReference>
<dbReference type="CDD" id="cd07033">
    <property type="entry name" value="TPP_PYR_DXS_TK_like"/>
    <property type="match status" value="1"/>
</dbReference>
<evidence type="ECO:0000256" key="1">
    <source>
        <dbReference type="ARBA" id="ARBA00001964"/>
    </source>
</evidence>
<proteinExistence type="inferred from homology"/>
<accession>A0A523UTU1</accession>
<dbReference type="AlphaFoldDB" id="A0A523UTU1"/>
<comment type="similarity">
    <text evidence="2">Belongs to the transketolase family.</text>
</comment>
<dbReference type="InterPro" id="IPR005475">
    <property type="entry name" value="Transketolase-like_Pyr-bd"/>
</dbReference>
<dbReference type="Gene3D" id="3.40.50.970">
    <property type="match status" value="1"/>
</dbReference>
<gene>
    <name evidence="5" type="ORF">E3J59_03460</name>
</gene>
<dbReference type="InterPro" id="IPR029061">
    <property type="entry name" value="THDP-binding"/>
</dbReference>
<evidence type="ECO:0000256" key="2">
    <source>
        <dbReference type="ARBA" id="ARBA00007131"/>
    </source>
</evidence>
<dbReference type="PANTHER" id="PTHR43825:SF1">
    <property type="entry name" value="TRANSKETOLASE-LIKE PYRIMIDINE-BINDING DOMAIN-CONTAINING PROTEIN"/>
    <property type="match status" value="1"/>
</dbReference>
<feature type="non-terminal residue" evidence="5">
    <location>
        <position position="196"/>
    </location>
</feature>
<dbReference type="Pfam" id="PF02779">
    <property type="entry name" value="Transket_pyr"/>
    <property type="match status" value="1"/>
</dbReference>
<evidence type="ECO:0000313" key="6">
    <source>
        <dbReference type="Proteomes" id="UP000320679"/>
    </source>
</evidence>
<keyword evidence="3" id="KW-0786">Thiamine pyrophosphate</keyword>
<comment type="caution">
    <text evidence="5">The sequence shown here is derived from an EMBL/GenBank/DDBJ whole genome shotgun (WGS) entry which is preliminary data.</text>
</comment>
<dbReference type="FunFam" id="3.40.50.970:FF:000129">
    <property type="entry name" value="Transketolase"/>
    <property type="match status" value="1"/>
</dbReference>
<reference evidence="5 6" key="1">
    <citation type="submission" date="2019-03" db="EMBL/GenBank/DDBJ databases">
        <title>Metabolic potential of uncultured bacteria and archaea associated with petroleum seepage in deep-sea sediments.</title>
        <authorList>
            <person name="Dong X."/>
            <person name="Hubert C."/>
        </authorList>
    </citation>
    <scope>NUCLEOTIDE SEQUENCE [LARGE SCALE GENOMIC DNA]</scope>
    <source>
        <strain evidence="5">E29_bin78</strain>
    </source>
</reference>
<dbReference type="EMBL" id="SOJK01000149">
    <property type="protein sequence ID" value="TET45950.1"/>
    <property type="molecule type" value="Genomic_DNA"/>
</dbReference>
<organism evidence="5 6">
    <name type="scientific">Aerophobetes bacterium</name>
    <dbReference type="NCBI Taxonomy" id="2030807"/>
    <lineage>
        <taxon>Bacteria</taxon>
        <taxon>Candidatus Aerophobota</taxon>
    </lineage>
</organism>
<dbReference type="Proteomes" id="UP000320679">
    <property type="component" value="Unassembled WGS sequence"/>
</dbReference>
<evidence type="ECO:0000313" key="5">
    <source>
        <dbReference type="EMBL" id="TET45950.1"/>
    </source>
</evidence>
<comment type="cofactor">
    <cofactor evidence="1">
        <name>thiamine diphosphate</name>
        <dbReference type="ChEBI" id="CHEBI:58937"/>
    </cofactor>
</comment>
<evidence type="ECO:0000259" key="4">
    <source>
        <dbReference type="SMART" id="SM00861"/>
    </source>
</evidence>
<feature type="domain" description="Transketolase-like pyrimidine-binding" evidence="4">
    <location>
        <begin position="22"/>
        <end position="188"/>
    </location>
</feature>
<protein>
    <submittedName>
        <fullName evidence="5">Transketolase family protein</fullName>
    </submittedName>
</protein>
<dbReference type="SUPFAM" id="SSF52518">
    <property type="entry name" value="Thiamin diphosphate-binding fold (THDP-binding)"/>
    <property type="match status" value="1"/>
</dbReference>
<evidence type="ECO:0000256" key="3">
    <source>
        <dbReference type="ARBA" id="ARBA00023052"/>
    </source>
</evidence>
<sequence length="196" mass="21892">MKERRMGKINLRLLRSEFKELVSPRDAFSKALYEVGKENKNVLLLTADLSQSLIRIRDFIKEFPQRYYNFGVAEQNMMGAAAGLATCGKIPFVTTFACFASMRACEQVRNDIAYPRLNVKIVGGYCGVALGKGGTTHHATEDIAIMRSIANMVVVVPADAVEVEKTIKAAAEYEGPIYIRIGRNPQPVIYRDDYSF</sequence>
<dbReference type="PANTHER" id="PTHR43825">
    <property type="entry name" value="PYRUVATE DEHYDROGENASE E1 COMPONENT"/>
    <property type="match status" value="1"/>
</dbReference>